<evidence type="ECO:0000313" key="2">
    <source>
        <dbReference type="EMBL" id="MDH4905719.1"/>
    </source>
</evidence>
<protein>
    <recommendedName>
        <fullName evidence="4">Valyl-tRNA synthetase tRNA-binding arm domain-containing protein</fullName>
    </recommendedName>
</protein>
<keyword evidence="1" id="KW-0175">Coiled coil</keyword>
<reference evidence="2 3" key="1">
    <citation type="submission" date="2017-11" db="EMBL/GenBank/DDBJ databases">
        <title>Whole genome sequencing of Psychrobacter pocilloporae S6-60T(=JCM 31058T=LMG 29157T).</title>
        <authorList>
            <person name="Das S.K."/>
        </authorList>
    </citation>
    <scope>NUCLEOTIDE SEQUENCE [LARGE SCALE GENOMIC DNA]</scope>
    <source>
        <strain evidence="2 3">S6-60</strain>
    </source>
</reference>
<accession>A0ABT6IV71</accession>
<dbReference type="EMBL" id="PGFT01000001">
    <property type="protein sequence ID" value="MDH4905719.1"/>
    <property type="molecule type" value="Genomic_DNA"/>
</dbReference>
<dbReference type="Proteomes" id="UP001243298">
    <property type="component" value="Unassembled WGS sequence"/>
</dbReference>
<proteinExistence type="predicted"/>
<gene>
    <name evidence="2" type="ORF">CUR83_11770</name>
</gene>
<feature type="coiled-coil region" evidence="1">
    <location>
        <begin position="2"/>
        <end position="29"/>
    </location>
</feature>
<evidence type="ECO:0008006" key="4">
    <source>
        <dbReference type="Google" id="ProtNLM"/>
    </source>
</evidence>
<organism evidence="2 3">
    <name type="scientific">Psychrobacter pocilloporae</name>
    <dbReference type="NCBI Taxonomy" id="1775882"/>
    <lineage>
        <taxon>Bacteria</taxon>
        <taxon>Pseudomonadati</taxon>
        <taxon>Pseudomonadota</taxon>
        <taxon>Gammaproteobacteria</taxon>
        <taxon>Moraxellales</taxon>
        <taxon>Moraxellaceae</taxon>
        <taxon>Psychrobacter</taxon>
    </lineage>
</organism>
<comment type="caution">
    <text evidence="2">The sequence shown here is derived from an EMBL/GenBank/DDBJ whole genome shotgun (WGS) entry which is preliminary data.</text>
</comment>
<evidence type="ECO:0000313" key="3">
    <source>
        <dbReference type="Proteomes" id="UP001243298"/>
    </source>
</evidence>
<evidence type="ECO:0000256" key="1">
    <source>
        <dbReference type="SAM" id="Coils"/>
    </source>
</evidence>
<sequence>MVDAKKAKLAELEGQLAAMTAQMEQLKAL</sequence>
<name>A0ABT6IV71_9GAMM</name>
<keyword evidence="3" id="KW-1185">Reference proteome</keyword>